<evidence type="ECO:0000313" key="2">
    <source>
        <dbReference type="Proteomes" id="UP000027982"/>
    </source>
</evidence>
<keyword evidence="2" id="KW-1185">Reference proteome</keyword>
<sequence>MDSAICWGVNGENLIPLWPSASIGNLVPGPNGLSFFT</sequence>
<dbReference type="Proteomes" id="UP000027982">
    <property type="component" value="Chromosome"/>
</dbReference>
<gene>
    <name evidence="1" type="ORF">OP10G_3168</name>
</gene>
<reference evidence="1 2" key="1">
    <citation type="journal article" date="2014" name="PLoS ONE">
        <title>The first complete genome sequence of the class fimbriimonadia in the phylum armatimonadetes.</title>
        <authorList>
            <person name="Hu Z.Y."/>
            <person name="Wang Y.Z."/>
            <person name="Im W.T."/>
            <person name="Wang S.Y."/>
            <person name="Zhao G.P."/>
            <person name="Zheng H.J."/>
            <person name="Quan Z.X."/>
        </authorList>
    </citation>
    <scope>NUCLEOTIDE SEQUENCE [LARGE SCALE GENOMIC DNA]</scope>
    <source>
        <strain evidence="1">Gsoil 348</strain>
    </source>
</reference>
<proteinExistence type="predicted"/>
<name>A0A068NSY8_FIMGI</name>
<dbReference type="HOGENOM" id="CLU_3343937_0_0_0"/>
<dbReference type="KEGG" id="fgi:OP10G_3168"/>
<evidence type="ECO:0000313" key="1">
    <source>
        <dbReference type="EMBL" id="AIE86536.1"/>
    </source>
</evidence>
<protein>
    <submittedName>
        <fullName evidence="1">Uncharacterized protein</fullName>
    </submittedName>
</protein>
<dbReference type="EMBL" id="CP007139">
    <property type="protein sequence ID" value="AIE86536.1"/>
    <property type="molecule type" value="Genomic_DNA"/>
</dbReference>
<dbReference type="AlphaFoldDB" id="A0A068NSY8"/>
<organism evidence="1 2">
    <name type="scientific">Fimbriimonas ginsengisoli Gsoil 348</name>
    <dbReference type="NCBI Taxonomy" id="661478"/>
    <lineage>
        <taxon>Bacteria</taxon>
        <taxon>Bacillati</taxon>
        <taxon>Armatimonadota</taxon>
        <taxon>Fimbriimonadia</taxon>
        <taxon>Fimbriimonadales</taxon>
        <taxon>Fimbriimonadaceae</taxon>
        <taxon>Fimbriimonas</taxon>
    </lineage>
</organism>
<accession>A0A068NSY8</accession>